<name>A0A2J7TFB2_METSI</name>
<dbReference type="PROSITE" id="PS50405">
    <property type="entry name" value="GST_CTER"/>
    <property type="match status" value="1"/>
</dbReference>
<dbReference type="InterPro" id="IPR036282">
    <property type="entry name" value="Glutathione-S-Trfase_C_sf"/>
</dbReference>
<feature type="binding site" evidence="2">
    <location>
        <begin position="129"/>
        <end position="132"/>
    </location>
    <ligand>
        <name>glutathione</name>
        <dbReference type="ChEBI" id="CHEBI:57925"/>
    </ligand>
</feature>
<dbReference type="RefSeq" id="WP_102844199.1">
    <property type="nucleotide sequence ID" value="NZ_PDZR01000015.1"/>
</dbReference>
<dbReference type="EMBL" id="PDZR01000015">
    <property type="protein sequence ID" value="PNG25456.1"/>
    <property type="molecule type" value="Genomic_DNA"/>
</dbReference>
<feature type="binding site" evidence="2">
    <location>
        <position position="96"/>
    </location>
    <ligand>
        <name>glutathione</name>
        <dbReference type="ChEBI" id="CHEBI:57925"/>
    </ligand>
</feature>
<evidence type="ECO:0000313" key="6">
    <source>
        <dbReference type="Proteomes" id="UP000236286"/>
    </source>
</evidence>
<protein>
    <submittedName>
        <fullName evidence="5">Glutathione-dependent reductase</fullName>
    </submittedName>
</protein>
<dbReference type="GO" id="GO:0005737">
    <property type="term" value="C:cytoplasm"/>
    <property type="evidence" value="ECO:0007669"/>
    <property type="project" value="TreeGrafter"/>
</dbReference>
<evidence type="ECO:0000256" key="1">
    <source>
        <dbReference type="PIRSR" id="PIRSR015753-1"/>
    </source>
</evidence>
<feature type="binding site" evidence="2">
    <location>
        <begin position="147"/>
        <end position="148"/>
    </location>
    <ligand>
        <name>glutathione</name>
        <dbReference type="ChEBI" id="CHEBI:57925"/>
    </ligand>
</feature>
<dbReference type="SFLD" id="SFLDG01206">
    <property type="entry name" value="Xi.1"/>
    <property type="match status" value="1"/>
</dbReference>
<accession>A0A2J7TFB2</accession>
<dbReference type="InterPro" id="IPR016639">
    <property type="entry name" value="GST_Omega/GSH"/>
</dbReference>
<dbReference type="AlphaFoldDB" id="A0A2J7TFB2"/>
<sequence>MLVDGKWMAKWQPVEATDAKGGYVRQISSFRHWVTLDGAAGPTGRDGFRAEAGRYHLYVALTCPWASRAVIARKLKQLESVISMSVVEPVLTDEGWRFGDYPGAHRDELSGATYLHEIYTDVDPHFTGRATVPVLWDKQRQTIVNNESADIMRMINSGFGKLAGGEFDLYPEALRADIDALNDHLYSRLNHGVYRAGFATTQVAYEEAFADVFLALDELEERFSRRGAYLFGDTLTETDLRLFVTLVRFDAAYYGLFKCNLRRVADYPELTAYLARILTIPGVRETVNIDHIKRGYYSIKALNPPGIVPTGPHLAGLDAVASPKTQSQNHAQTNGVVAVRKESVTAA</sequence>
<feature type="domain" description="GST C-terminal" evidence="4">
    <location>
        <begin position="171"/>
        <end position="296"/>
    </location>
</feature>
<dbReference type="InterPro" id="IPR047047">
    <property type="entry name" value="GST_Omega-like_C"/>
</dbReference>
<reference evidence="5 6" key="1">
    <citation type="submission" date="2017-10" db="EMBL/GenBank/DDBJ databases">
        <title>Genome announcement of Methylocella silvestris TVC from permafrost.</title>
        <authorList>
            <person name="Wang J."/>
            <person name="Geng K."/>
            <person name="Ul-Haque F."/>
            <person name="Crombie A.T."/>
            <person name="Street L.E."/>
            <person name="Wookey P.A."/>
            <person name="Murrell J.C."/>
            <person name="Pratscher J."/>
        </authorList>
    </citation>
    <scope>NUCLEOTIDE SEQUENCE [LARGE SCALE GENOMIC DNA]</scope>
    <source>
        <strain evidence="5 6">TVC</strain>
    </source>
</reference>
<evidence type="ECO:0000313" key="5">
    <source>
        <dbReference type="EMBL" id="PNG25456.1"/>
    </source>
</evidence>
<dbReference type="PANTHER" id="PTHR32419">
    <property type="entry name" value="GLUTATHIONYL-HYDROQUINONE REDUCTASE"/>
    <property type="match status" value="1"/>
</dbReference>
<evidence type="ECO:0000259" key="4">
    <source>
        <dbReference type="PROSITE" id="PS50405"/>
    </source>
</evidence>
<evidence type="ECO:0000256" key="3">
    <source>
        <dbReference type="PIRSR" id="PIRSR015753-3"/>
    </source>
</evidence>
<dbReference type="InterPro" id="IPR004045">
    <property type="entry name" value="Glutathione_S-Trfase_N"/>
</dbReference>
<dbReference type="CDD" id="cd03190">
    <property type="entry name" value="GST_C_Omega_like"/>
    <property type="match status" value="1"/>
</dbReference>
<proteinExistence type="predicted"/>
<dbReference type="PIRSF" id="PIRSF015753">
    <property type="entry name" value="GST"/>
    <property type="match status" value="1"/>
</dbReference>
<dbReference type="Gene3D" id="3.40.30.10">
    <property type="entry name" value="Glutaredoxin"/>
    <property type="match status" value="1"/>
</dbReference>
<comment type="caution">
    <text evidence="5">The sequence shown here is derived from an EMBL/GenBank/DDBJ whole genome shotgun (WGS) entry which is preliminary data.</text>
</comment>
<feature type="site" description="Lowers pKa of active site Cys" evidence="3">
    <location>
        <position position="296"/>
    </location>
</feature>
<dbReference type="InterPro" id="IPR036249">
    <property type="entry name" value="Thioredoxin-like_sf"/>
</dbReference>
<dbReference type="Pfam" id="PF13409">
    <property type="entry name" value="GST_N_2"/>
    <property type="match status" value="1"/>
</dbReference>
<dbReference type="Gene3D" id="1.20.1050.10">
    <property type="match status" value="1"/>
</dbReference>
<dbReference type="SFLD" id="SFLDG01148">
    <property type="entry name" value="Xi_(cytGST)"/>
    <property type="match status" value="1"/>
</dbReference>
<dbReference type="Pfam" id="PF13410">
    <property type="entry name" value="GST_C_2"/>
    <property type="match status" value="1"/>
</dbReference>
<dbReference type="SFLD" id="SFLDS00019">
    <property type="entry name" value="Glutathione_Transferase_(cytos"/>
    <property type="match status" value="1"/>
</dbReference>
<evidence type="ECO:0000256" key="2">
    <source>
        <dbReference type="PIRSR" id="PIRSR015753-2"/>
    </source>
</evidence>
<feature type="active site" description="Nucleophile" evidence="1">
    <location>
        <position position="63"/>
    </location>
</feature>
<dbReference type="InterPro" id="IPR040079">
    <property type="entry name" value="Glutathione_S-Trfase"/>
</dbReference>
<dbReference type="PANTHER" id="PTHR32419:SF6">
    <property type="entry name" value="GLUTATHIONE S-TRANSFERASE OMEGA-LIKE 1-RELATED"/>
    <property type="match status" value="1"/>
</dbReference>
<dbReference type="SUPFAM" id="SSF52833">
    <property type="entry name" value="Thioredoxin-like"/>
    <property type="match status" value="1"/>
</dbReference>
<dbReference type="Proteomes" id="UP000236286">
    <property type="component" value="Unassembled WGS sequence"/>
</dbReference>
<gene>
    <name evidence="5" type="ORF">CR492_13100</name>
</gene>
<dbReference type="GO" id="GO:0004364">
    <property type="term" value="F:glutathione transferase activity"/>
    <property type="evidence" value="ECO:0007669"/>
    <property type="project" value="InterPro"/>
</dbReference>
<dbReference type="InterPro" id="IPR010987">
    <property type="entry name" value="Glutathione-S-Trfase_C-like"/>
</dbReference>
<dbReference type="SUPFAM" id="SSF47616">
    <property type="entry name" value="GST C-terminal domain-like"/>
    <property type="match status" value="1"/>
</dbReference>
<dbReference type="OrthoDB" id="9769158at2"/>
<feature type="site" description="Lowers pKa of active site Cys" evidence="3">
    <location>
        <position position="253"/>
    </location>
</feature>
<organism evidence="5 6">
    <name type="scientific">Methylocella silvestris</name>
    <dbReference type="NCBI Taxonomy" id="199596"/>
    <lineage>
        <taxon>Bacteria</taxon>
        <taxon>Pseudomonadati</taxon>
        <taxon>Pseudomonadota</taxon>
        <taxon>Alphaproteobacteria</taxon>
        <taxon>Hyphomicrobiales</taxon>
        <taxon>Beijerinckiaceae</taxon>
        <taxon>Methylocella</taxon>
    </lineage>
</organism>
<feature type="active site" description="Proton donor/acceptor" evidence="1">
    <location>
        <position position="194"/>
    </location>
</feature>